<dbReference type="NCBIfam" id="TIGR00414">
    <property type="entry name" value="serS"/>
    <property type="match status" value="1"/>
</dbReference>
<feature type="domain" description="Aminoacyl-transfer RNA synthetases class-II family profile" evidence="10">
    <location>
        <begin position="215"/>
        <end position="490"/>
    </location>
</feature>
<keyword evidence="3" id="KW-0547">Nucleotide-binding</keyword>
<evidence type="ECO:0000313" key="12">
    <source>
        <dbReference type="Proteomes" id="UP000774326"/>
    </source>
</evidence>
<comment type="caution">
    <text evidence="11">The sequence shown here is derived from an EMBL/GenBank/DDBJ whole genome shotgun (WGS) entry which is preliminary data.</text>
</comment>
<keyword evidence="4 9" id="KW-0067">ATP-binding</keyword>
<dbReference type="PANTHER" id="PTHR11778">
    <property type="entry name" value="SERYL-TRNA SYNTHETASE"/>
    <property type="match status" value="1"/>
</dbReference>
<evidence type="ECO:0000256" key="8">
    <source>
        <dbReference type="PIRSR" id="PIRSR001529-1"/>
    </source>
</evidence>
<evidence type="ECO:0000256" key="6">
    <source>
        <dbReference type="ARBA" id="ARBA00031113"/>
    </source>
</evidence>
<organism evidence="11 12">
    <name type="scientific">Wickerhamomyces pijperi</name>
    <name type="common">Yeast</name>
    <name type="synonym">Pichia pijperi</name>
    <dbReference type="NCBI Taxonomy" id="599730"/>
    <lineage>
        <taxon>Eukaryota</taxon>
        <taxon>Fungi</taxon>
        <taxon>Dikarya</taxon>
        <taxon>Ascomycota</taxon>
        <taxon>Saccharomycotina</taxon>
        <taxon>Saccharomycetes</taxon>
        <taxon>Phaffomycetales</taxon>
        <taxon>Wickerhamomycetaceae</taxon>
        <taxon>Wickerhamomyces</taxon>
    </lineage>
</organism>
<evidence type="ECO:0000313" key="11">
    <source>
        <dbReference type="EMBL" id="KAH3685478.1"/>
    </source>
</evidence>
<accession>A0A9P8Q770</accession>
<evidence type="ECO:0000256" key="2">
    <source>
        <dbReference type="ARBA" id="ARBA00022598"/>
    </source>
</evidence>
<keyword evidence="2" id="KW-0436">Ligase</keyword>
<feature type="binding site" evidence="9">
    <location>
        <begin position="357"/>
        <end position="360"/>
    </location>
    <ligand>
        <name>ATP</name>
        <dbReference type="ChEBI" id="CHEBI:30616"/>
    </ligand>
</feature>
<dbReference type="Proteomes" id="UP000774326">
    <property type="component" value="Unassembled WGS sequence"/>
</dbReference>
<dbReference type="GO" id="GO:0005524">
    <property type="term" value="F:ATP binding"/>
    <property type="evidence" value="ECO:0007669"/>
    <property type="project" value="UniProtKB-KW"/>
</dbReference>
<keyword evidence="12" id="KW-1185">Reference proteome</keyword>
<dbReference type="Pfam" id="PF00587">
    <property type="entry name" value="tRNA-synt_2b"/>
    <property type="match status" value="1"/>
</dbReference>
<reference evidence="11" key="1">
    <citation type="journal article" date="2021" name="Open Biol.">
        <title>Shared evolutionary footprints suggest mitochondrial oxidative damage underlies multiple complex I losses in fungi.</title>
        <authorList>
            <person name="Schikora-Tamarit M.A."/>
            <person name="Marcet-Houben M."/>
            <person name="Nosek J."/>
            <person name="Gabaldon T."/>
        </authorList>
    </citation>
    <scope>NUCLEOTIDE SEQUENCE</scope>
    <source>
        <strain evidence="11">CBS2887</strain>
    </source>
</reference>
<protein>
    <recommendedName>
        <fullName evidence="1">serine--tRNA ligase</fullName>
        <ecNumber evidence="1">6.1.1.11</ecNumber>
    </recommendedName>
    <alternativeName>
        <fullName evidence="6">Seryl-tRNA synthetase</fullName>
    </alternativeName>
    <alternativeName>
        <fullName evidence="7">Seryl-tRNA(Ser) synthetase</fullName>
    </alternativeName>
</protein>
<dbReference type="Gene3D" id="3.30.930.10">
    <property type="entry name" value="Bira Bifunctional Protein, Domain 2"/>
    <property type="match status" value="1"/>
</dbReference>
<dbReference type="EMBL" id="JAEUBG010001980">
    <property type="protein sequence ID" value="KAH3685478.1"/>
    <property type="molecule type" value="Genomic_DNA"/>
</dbReference>
<dbReference type="OrthoDB" id="10264585at2759"/>
<dbReference type="InterPro" id="IPR002317">
    <property type="entry name" value="Ser-tRNA-ligase_type_1"/>
</dbReference>
<dbReference type="InterPro" id="IPR045864">
    <property type="entry name" value="aa-tRNA-synth_II/BPL/LPL"/>
</dbReference>
<dbReference type="SUPFAM" id="SSF46589">
    <property type="entry name" value="tRNA-binding arm"/>
    <property type="match status" value="1"/>
</dbReference>
<keyword evidence="5" id="KW-0030">Aminoacyl-tRNA synthetase</keyword>
<evidence type="ECO:0000256" key="5">
    <source>
        <dbReference type="ARBA" id="ARBA00023146"/>
    </source>
</evidence>
<dbReference type="GO" id="GO:0006434">
    <property type="term" value="P:seryl-tRNA aminoacylation"/>
    <property type="evidence" value="ECO:0007669"/>
    <property type="project" value="InterPro"/>
</dbReference>
<evidence type="ECO:0000256" key="7">
    <source>
        <dbReference type="ARBA" id="ARBA00034892"/>
    </source>
</evidence>
<evidence type="ECO:0000256" key="4">
    <source>
        <dbReference type="ARBA" id="ARBA00022840"/>
    </source>
</evidence>
<feature type="binding site" evidence="8">
    <location>
        <position position="364"/>
    </location>
    <ligand>
        <name>L-serine</name>
        <dbReference type="ChEBI" id="CHEBI:33384"/>
    </ligand>
</feature>
<dbReference type="InterPro" id="IPR015866">
    <property type="entry name" value="Ser-tRNA-synth_1_N"/>
</dbReference>
<feature type="binding site" evidence="9">
    <location>
        <begin position="341"/>
        <end position="343"/>
    </location>
    <ligand>
        <name>ATP</name>
        <dbReference type="ChEBI" id="CHEBI:30616"/>
    </ligand>
</feature>
<feature type="site" description="Important for serine binding" evidence="8">
    <location>
        <position position="464"/>
    </location>
</feature>
<feature type="binding site" evidence="8">
    <location>
        <position position="341"/>
    </location>
    <ligand>
        <name>L-serine</name>
        <dbReference type="ChEBI" id="CHEBI:33384"/>
    </ligand>
</feature>
<dbReference type="Pfam" id="PF02403">
    <property type="entry name" value="Seryl_tRNA_N"/>
    <property type="match status" value="1"/>
</dbReference>
<dbReference type="PIRSF" id="PIRSF001529">
    <property type="entry name" value="Ser-tRNA-synth_IIa"/>
    <property type="match status" value="1"/>
</dbReference>
<dbReference type="SUPFAM" id="SSF55681">
    <property type="entry name" value="Class II aaRS and biotin synthetases"/>
    <property type="match status" value="1"/>
</dbReference>
<feature type="binding site" evidence="8">
    <location>
        <position position="310"/>
    </location>
    <ligand>
        <name>L-serine</name>
        <dbReference type="ChEBI" id="CHEBI:33384"/>
    </ligand>
</feature>
<dbReference type="InterPro" id="IPR010978">
    <property type="entry name" value="tRNA-bd_arm"/>
</dbReference>
<evidence type="ECO:0000256" key="9">
    <source>
        <dbReference type="PIRSR" id="PIRSR001529-2"/>
    </source>
</evidence>
<sequence>MEGLDSTCFTESSKSFTVSFSSCTNLPQRCHSTSTACPMLTKIKPRAAAAIRSAAPIRLLATQANNNSQQLIALNKPTYNTRQIVSEIEDVLATAAKRELPSHIIEKIKQIPEKHKAANEILTEVNDLLFQRNNIQKQIKAYMKEKRDIEPLKAEQIENRNKERELTDKYKTAEAELHEILESVPNSIDPSVSSTEQIVNWLNPRGQYIADPKLEHQNIAQELGILDLKQASVVSGNSWYYLLNDGALLEQALVQYALKLARQHGFKMALPPSMVRSEVSNACGFKPRDTNNEQQTYSVGEDGKLCLTGTAEIPLAGLGINKTFQESELPHRVVGLSRSYRAEAGARGKDTKGIYRVHEFTKVELFVWSTQTQSVDELEKLKEFQMDLIRSLGLSAKVINMPYNDLGAPAYKKYDIEAWMPGRGTFGEVTSCSNCTDFQSRRLQTKYKSLKEKKSLFVHTLNGTAMAVPRVIVAILENFYDKASKRVAIPKVLQAYMDDKQFIVAEKSIF</sequence>
<reference evidence="11" key="2">
    <citation type="submission" date="2021-01" db="EMBL/GenBank/DDBJ databases">
        <authorList>
            <person name="Schikora-Tamarit M.A."/>
        </authorList>
    </citation>
    <scope>NUCLEOTIDE SEQUENCE</scope>
    <source>
        <strain evidence="11">CBS2887</strain>
    </source>
</reference>
<dbReference type="PRINTS" id="PR00981">
    <property type="entry name" value="TRNASYNTHSER"/>
</dbReference>
<dbReference type="EC" id="6.1.1.11" evidence="1"/>
<gene>
    <name evidence="11" type="ORF">WICPIJ_003546</name>
</gene>
<dbReference type="Gene3D" id="1.10.287.40">
    <property type="entry name" value="Serine-tRNA synthetase, tRNA binding domain"/>
    <property type="match status" value="1"/>
</dbReference>
<feature type="binding site" evidence="9">
    <location>
        <begin position="428"/>
        <end position="431"/>
    </location>
    <ligand>
        <name>ATP</name>
        <dbReference type="ChEBI" id="CHEBI:30616"/>
    </ligand>
</feature>
<dbReference type="InterPro" id="IPR042103">
    <property type="entry name" value="SerRS_1_N_sf"/>
</dbReference>
<dbReference type="PROSITE" id="PS50862">
    <property type="entry name" value="AA_TRNA_LIGASE_II"/>
    <property type="match status" value="1"/>
</dbReference>
<feature type="binding site" evidence="8">
    <location>
        <position position="462"/>
    </location>
    <ligand>
        <name>L-serine</name>
        <dbReference type="ChEBI" id="CHEBI:33384"/>
    </ligand>
</feature>
<proteinExistence type="predicted"/>
<dbReference type="GO" id="GO:0004828">
    <property type="term" value="F:serine-tRNA ligase activity"/>
    <property type="evidence" value="ECO:0007669"/>
    <property type="project" value="UniProtKB-EC"/>
</dbReference>
<dbReference type="InterPro" id="IPR006195">
    <property type="entry name" value="aa-tRNA-synth_II"/>
</dbReference>
<dbReference type="AlphaFoldDB" id="A0A9P8Q770"/>
<name>A0A9P8Q770_WICPI</name>
<dbReference type="InterPro" id="IPR002314">
    <property type="entry name" value="aa-tRNA-synt_IIb"/>
</dbReference>
<evidence type="ECO:0000256" key="1">
    <source>
        <dbReference type="ARBA" id="ARBA00012840"/>
    </source>
</evidence>
<evidence type="ECO:0000256" key="3">
    <source>
        <dbReference type="ARBA" id="ARBA00022741"/>
    </source>
</evidence>
<evidence type="ECO:0000259" key="10">
    <source>
        <dbReference type="PROSITE" id="PS50862"/>
    </source>
</evidence>